<protein>
    <submittedName>
        <fullName evidence="3">24615_t:CDS:1</fullName>
    </submittedName>
</protein>
<name>A0ABM8W4U5_GIGMA</name>
<organism evidence="3 4">
    <name type="scientific">Gigaspora margarita</name>
    <dbReference type="NCBI Taxonomy" id="4874"/>
    <lineage>
        <taxon>Eukaryota</taxon>
        <taxon>Fungi</taxon>
        <taxon>Fungi incertae sedis</taxon>
        <taxon>Mucoromycota</taxon>
        <taxon>Glomeromycotina</taxon>
        <taxon>Glomeromycetes</taxon>
        <taxon>Diversisporales</taxon>
        <taxon>Gigasporaceae</taxon>
        <taxon>Gigaspora</taxon>
    </lineage>
</organism>
<reference evidence="3 4" key="1">
    <citation type="submission" date="2021-06" db="EMBL/GenBank/DDBJ databases">
        <authorList>
            <person name="Kallberg Y."/>
            <person name="Tangrot J."/>
            <person name="Rosling A."/>
        </authorList>
    </citation>
    <scope>NUCLEOTIDE SEQUENCE [LARGE SCALE GENOMIC DNA]</scope>
    <source>
        <strain evidence="3 4">120-4 pot B 10/14</strain>
    </source>
</reference>
<proteinExistence type="predicted"/>
<evidence type="ECO:0000256" key="2">
    <source>
        <dbReference type="SAM" id="Phobius"/>
    </source>
</evidence>
<evidence type="ECO:0000313" key="3">
    <source>
        <dbReference type="EMBL" id="CAG8525286.1"/>
    </source>
</evidence>
<keyword evidence="2" id="KW-0812">Transmembrane</keyword>
<dbReference type="Proteomes" id="UP000789901">
    <property type="component" value="Unassembled WGS sequence"/>
</dbReference>
<feature type="compositionally biased region" description="Basic residues" evidence="1">
    <location>
        <begin position="225"/>
        <end position="235"/>
    </location>
</feature>
<evidence type="ECO:0000256" key="1">
    <source>
        <dbReference type="SAM" id="MobiDB-lite"/>
    </source>
</evidence>
<keyword evidence="2" id="KW-0472">Membrane</keyword>
<feature type="transmembrane region" description="Helical" evidence="2">
    <location>
        <begin position="337"/>
        <end position="357"/>
    </location>
</feature>
<dbReference type="EMBL" id="CAJVQB010001197">
    <property type="protein sequence ID" value="CAG8525286.1"/>
    <property type="molecule type" value="Genomic_DNA"/>
</dbReference>
<feature type="region of interest" description="Disordered" evidence="1">
    <location>
        <begin position="220"/>
        <end position="284"/>
    </location>
</feature>
<keyword evidence="2" id="KW-1133">Transmembrane helix</keyword>
<keyword evidence="4" id="KW-1185">Reference proteome</keyword>
<evidence type="ECO:0000313" key="4">
    <source>
        <dbReference type="Proteomes" id="UP000789901"/>
    </source>
</evidence>
<feature type="compositionally biased region" description="Polar residues" evidence="1">
    <location>
        <begin position="260"/>
        <end position="275"/>
    </location>
</feature>
<sequence length="422" mass="48872">MAPHFPEHYTQKKDETPFKTKNKTNHEDFQALNLNYQEARNAFFLRDYDSAYSSCEATISKLPSLPLVTECPSTRIIQVKVWNLYVNLIAALLTERKQIVTKEIEISNLLEKQPEVICREVYNRVVKVGYDNEDGDVPGEVIIAWWIARSIIEDWMANIDSRNDSMLKPYEKIVELYILHVLPKMKDWNSANEFLSKNLIIDNNCKQTYERALVKLKDKSSRLTSPKHTKSKKEKQRREDVNGHKNGLSHHRMDFGHKSGSISSTSHNQKYQLNGTSSSSTTTTRHTFSSKLSILNRFRNISGNGQVSLTSTAIHRIVDLFLDYLQRARTSMSYPKIYQKTVLMLFLISIVFINGWNREKLREIMIKGMVKLWETVKAENPVRVGNESNEEPQWSSIDTYPLRSVWTFIGSMKIMKLPIMTA</sequence>
<accession>A0ABM8W4U5</accession>
<feature type="region of interest" description="Disordered" evidence="1">
    <location>
        <begin position="1"/>
        <end position="21"/>
    </location>
</feature>
<comment type="caution">
    <text evidence="3">The sequence shown here is derived from an EMBL/GenBank/DDBJ whole genome shotgun (WGS) entry which is preliminary data.</text>
</comment>
<gene>
    <name evidence="3" type="ORF">GMARGA_LOCUS3357</name>
</gene>